<dbReference type="CDD" id="cd10208">
    <property type="entry name" value="ASKHA_NBD_ScArp9-like"/>
    <property type="match status" value="1"/>
</dbReference>
<keyword evidence="3" id="KW-1185">Reference proteome</keyword>
<sequence>MSFRDANVIVIDTSRSFIRAGLGLYDLLKIPIIAIPARVGIRRNPSSNDNPNGVYSPVLQKEIQQKFLSTNQTTIHPHYTISHASVKDYLVGTQLDEALATGQDILISWPFAENTVHDWVQAEAIWKYILFNQLQRRRTQNESPVLLILPAGLSRATYERACQMFFERFNVPGFAILERPMAQMYSANSLSGVIVDVDELKTDITPIYEGFIIHSTRTTVDVGMRDCKLYLANLLKSNTSVMSTLSPQDKPLDMETLHQTLLELVQQIYEEGLIKVPSDGETAIAEDEGVTDIAAVVVAGKERAVIESGMKKKMTAKASAAEQARAREIEALDLITIQFREQSITLGKERHRFCEPLFDPGLLQGIPGIVPRKWSLPVQEVVGQAVGQTDVDQRPYIWQGLFVTGDITRRVKGMSIALQSRLAPYLIQPDLITDIQPRSIRVLNVPEFYSEYRETGNGYAAFLGGSITAKIIFSDSNGKNYVSKADYSSRGPHTIVEMTPSLL</sequence>
<dbReference type="SUPFAM" id="SSF53067">
    <property type="entry name" value="Actin-like ATPase domain"/>
    <property type="match status" value="2"/>
</dbReference>
<dbReference type="Gene3D" id="3.30.420.40">
    <property type="match status" value="3"/>
</dbReference>
<evidence type="ECO:0000313" key="2">
    <source>
        <dbReference type="EMBL" id="PFH51034.1"/>
    </source>
</evidence>
<dbReference type="PANTHER" id="PTHR11937">
    <property type="entry name" value="ACTIN"/>
    <property type="match status" value="1"/>
</dbReference>
<reference evidence="2 3" key="1">
    <citation type="submission" date="2014-02" db="EMBL/GenBank/DDBJ databases">
        <title>Transposable element dynamics among asymbiotic and ectomycorrhizal Amanita fungi.</title>
        <authorList>
            <consortium name="DOE Joint Genome Institute"/>
            <person name="Hess J."/>
            <person name="Skrede I."/>
            <person name="Wolfe B."/>
            <person name="LaButti K."/>
            <person name="Ohm R.A."/>
            <person name="Grigoriev I.V."/>
            <person name="Pringle A."/>
        </authorList>
    </citation>
    <scope>NUCLEOTIDE SEQUENCE [LARGE SCALE GENOMIC DNA]</scope>
    <source>
        <strain evidence="2 3">SKay4041</strain>
    </source>
</reference>
<evidence type="ECO:0000256" key="1">
    <source>
        <dbReference type="RuleBase" id="RU000487"/>
    </source>
</evidence>
<proteinExistence type="inferred from homology"/>
<dbReference type="InterPro" id="IPR004000">
    <property type="entry name" value="Actin"/>
</dbReference>
<gene>
    <name evidence="2" type="ORF">AMATHDRAFT_143549</name>
</gene>
<comment type="similarity">
    <text evidence="1">Belongs to the actin family.</text>
</comment>
<evidence type="ECO:0008006" key="4">
    <source>
        <dbReference type="Google" id="ProtNLM"/>
    </source>
</evidence>
<name>A0A2A9NNY6_9AGAR</name>
<organism evidence="2 3">
    <name type="scientific">Amanita thiersii Skay4041</name>
    <dbReference type="NCBI Taxonomy" id="703135"/>
    <lineage>
        <taxon>Eukaryota</taxon>
        <taxon>Fungi</taxon>
        <taxon>Dikarya</taxon>
        <taxon>Basidiomycota</taxon>
        <taxon>Agaricomycotina</taxon>
        <taxon>Agaricomycetes</taxon>
        <taxon>Agaricomycetidae</taxon>
        <taxon>Agaricales</taxon>
        <taxon>Pluteineae</taxon>
        <taxon>Amanitaceae</taxon>
        <taxon>Amanita</taxon>
    </lineage>
</organism>
<dbReference type="EMBL" id="KZ301993">
    <property type="protein sequence ID" value="PFH51034.1"/>
    <property type="molecule type" value="Genomic_DNA"/>
</dbReference>
<dbReference type="STRING" id="703135.A0A2A9NNY6"/>
<dbReference type="Proteomes" id="UP000242287">
    <property type="component" value="Unassembled WGS sequence"/>
</dbReference>
<accession>A0A2A9NNY6</accession>
<dbReference type="AlphaFoldDB" id="A0A2A9NNY6"/>
<dbReference type="SMART" id="SM00268">
    <property type="entry name" value="ACTIN"/>
    <property type="match status" value="1"/>
</dbReference>
<dbReference type="OrthoDB" id="74201at2759"/>
<dbReference type="Pfam" id="PF00022">
    <property type="entry name" value="Actin"/>
    <property type="match status" value="1"/>
</dbReference>
<evidence type="ECO:0000313" key="3">
    <source>
        <dbReference type="Proteomes" id="UP000242287"/>
    </source>
</evidence>
<protein>
    <recommendedName>
        <fullName evidence="4">Actin-related protein</fullName>
    </recommendedName>
</protein>
<dbReference type="InterPro" id="IPR043129">
    <property type="entry name" value="ATPase_NBD"/>
</dbReference>